<sequence>MRHLYLILLFSYTACFSQQAKITAYRLLIEDDDGPCCVKYYIEDGNTDYFFNYVTAQSTDTVMANRLLAINREAKKKRGLNFGAGKGL</sequence>
<evidence type="ECO:0000313" key="2">
    <source>
        <dbReference type="EMBL" id="RYJ43787.1"/>
    </source>
</evidence>
<keyword evidence="3" id="KW-1185">Reference proteome</keyword>
<feature type="chain" id="PRO_5019406458" evidence="1">
    <location>
        <begin position="21"/>
        <end position="88"/>
    </location>
</feature>
<accession>A0A444WD85</accession>
<dbReference type="Proteomes" id="UP000289775">
    <property type="component" value="Unassembled WGS sequence"/>
</dbReference>
<keyword evidence="1" id="KW-0732">Signal</keyword>
<organism evidence="2 3">
    <name type="scientific">Flavobacterium beibuense</name>
    <dbReference type="NCBI Taxonomy" id="657326"/>
    <lineage>
        <taxon>Bacteria</taxon>
        <taxon>Pseudomonadati</taxon>
        <taxon>Bacteroidota</taxon>
        <taxon>Flavobacteriia</taxon>
        <taxon>Flavobacteriales</taxon>
        <taxon>Flavobacteriaceae</taxon>
        <taxon>Flavobacterium</taxon>
    </lineage>
</organism>
<reference evidence="2 3" key="1">
    <citation type="submission" date="2014-12" db="EMBL/GenBank/DDBJ databases">
        <title>Genome sequence of Flavobacterium beibuense RSKm HC5.</title>
        <authorList>
            <person name="Kim J.F."/>
            <person name="Song J.Y."/>
            <person name="Kwak M.-J."/>
            <person name="Lee S.-W."/>
        </authorList>
    </citation>
    <scope>NUCLEOTIDE SEQUENCE [LARGE SCALE GENOMIC DNA]</scope>
    <source>
        <strain evidence="2 3">RSKm HC5</strain>
    </source>
</reference>
<evidence type="ECO:0000313" key="3">
    <source>
        <dbReference type="Proteomes" id="UP000289775"/>
    </source>
</evidence>
<gene>
    <name evidence="2" type="ORF">NU09_1295</name>
</gene>
<feature type="signal peptide" evidence="1">
    <location>
        <begin position="1"/>
        <end position="20"/>
    </location>
</feature>
<name>A0A444WD85_9FLAO</name>
<evidence type="ECO:0000256" key="1">
    <source>
        <dbReference type="SAM" id="SignalP"/>
    </source>
</evidence>
<dbReference type="EMBL" id="JUIW01000004">
    <property type="protein sequence ID" value="RYJ43787.1"/>
    <property type="molecule type" value="Genomic_DNA"/>
</dbReference>
<proteinExistence type="predicted"/>
<comment type="caution">
    <text evidence="2">The sequence shown here is derived from an EMBL/GenBank/DDBJ whole genome shotgun (WGS) entry which is preliminary data.</text>
</comment>
<protein>
    <submittedName>
        <fullName evidence="2">Uncharacterized protein</fullName>
    </submittedName>
</protein>
<dbReference type="AlphaFoldDB" id="A0A444WD85"/>
<dbReference type="OrthoDB" id="1377028at2"/>
<dbReference type="RefSeq" id="WP_129750448.1">
    <property type="nucleotide sequence ID" value="NZ_JUIW01000004.1"/>
</dbReference>